<dbReference type="InterPro" id="IPR025564">
    <property type="entry name" value="CAAD_dom"/>
</dbReference>
<protein>
    <recommendedName>
        <fullName evidence="4">Cyanobacterial aminoacyl-tRNA synthetase CAAD domain-containing protein</fullName>
    </recommendedName>
</protein>
<dbReference type="PANTHER" id="PTHR33222">
    <property type="match status" value="1"/>
</dbReference>
<evidence type="ECO:0000313" key="6">
    <source>
        <dbReference type="Proteomes" id="UP000737018"/>
    </source>
</evidence>
<dbReference type="AlphaFoldDB" id="A0A8J4S182"/>
<evidence type="ECO:0000256" key="1">
    <source>
        <dbReference type="ARBA" id="ARBA00004141"/>
    </source>
</evidence>
<evidence type="ECO:0000256" key="2">
    <source>
        <dbReference type="SAM" id="MobiDB-lite"/>
    </source>
</evidence>
<feature type="domain" description="Cyanobacterial aminoacyl-tRNA synthetase CAAD" evidence="4">
    <location>
        <begin position="109"/>
        <end position="186"/>
    </location>
</feature>
<keyword evidence="3" id="KW-0472">Membrane</keyword>
<proteinExistence type="predicted"/>
<comment type="caution">
    <text evidence="5">The sequence shown here is derived from an EMBL/GenBank/DDBJ whole genome shotgun (WGS) entry which is preliminary data.</text>
</comment>
<gene>
    <name evidence="5" type="ORF">CMV_000605</name>
</gene>
<evidence type="ECO:0000256" key="3">
    <source>
        <dbReference type="SAM" id="Phobius"/>
    </source>
</evidence>
<dbReference type="Pfam" id="PF14159">
    <property type="entry name" value="CAAD"/>
    <property type="match status" value="1"/>
</dbReference>
<feature type="transmembrane region" description="Helical" evidence="3">
    <location>
        <begin position="143"/>
        <end position="161"/>
    </location>
</feature>
<keyword evidence="3" id="KW-0812">Transmembrane</keyword>
<comment type="subcellular location">
    <subcellularLocation>
        <location evidence="1">Membrane</location>
        <topology evidence="1">Multi-pass membrane protein</topology>
    </subcellularLocation>
</comment>
<dbReference type="Proteomes" id="UP000737018">
    <property type="component" value="Unassembled WGS sequence"/>
</dbReference>
<dbReference type="EMBL" id="JRKL02000035">
    <property type="protein sequence ID" value="KAF3976157.1"/>
    <property type="molecule type" value="Genomic_DNA"/>
</dbReference>
<organism evidence="5 6">
    <name type="scientific">Castanea mollissima</name>
    <name type="common">Chinese chestnut</name>
    <dbReference type="NCBI Taxonomy" id="60419"/>
    <lineage>
        <taxon>Eukaryota</taxon>
        <taxon>Viridiplantae</taxon>
        <taxon>Streptophyta</taxon>
        <taxon>Embryophyta</taxon>
        <taxon>Tracheophyta</taxon>
        <taxon>Spermatophyta</taxon>
        <taxon>Magnoliopsida</taxon>
        <taxon>eudicotyledons</taxon>
        <taxon>Gunneridae</taxon>
        <taxon>Pentapetalae</taxon>
        <taxon>rosids</taxon>
        <taxon>fabids</taxon>
        <taxon>Fagales</taxon>
        <taxon>Fagaceae</taxon>
        <taxon>Castanea</taxon>
    </lineage>
</organism>
<keyword evidence="3" id="KW-1133">Transmembrane helix</keyword>
<feature type="transmembrane region" description="Helical" evidence="3">
    <location>
        <begin position="117"/>
        <end position="137"/>
    </location>
</feature>
<sequence length="190" mass="21302">MELCTTITARPISNFHTRTLLATTKPTHFRSNPSLPLRKTILSPTTAGLRSRPLYFTNTFPRAASAEEASAENKTLSENGATEVPKQGPPAEENQTESLEFLDQLNIKFDSYDTSTILLYGSGALVALWLSSVFVGAIESIPLFPKLMEIVGLGYTFWFSYRYLIFKKNREELAVKIEELKQQVLGFDDD</sequence>
<dbReference type="InterPro" id="IPR033344">
    <property type="entry name" value="CURT1"/>
</dbReference>
<feature type="region of interest" description="Disordered" evidence="2">
    <location>
        <begin position="67"/>
        <end position="95"/>
    </location>
</feature>
<evidence type="ECO:0000313" key="5">
    <source>
        <dbReference type="EMBL" id="KAF3976157.1"/>
    </source>
</evidence>
<reference evidence="5" key="1">
    <citation type="submission" date="2020-03" db="EMBL/GenBank/DDBJ databases">
        <title>Castanea mollissima Vanexum genome sequencing.</title>
        <authorList>
            <person name="Staton M."/>
        </authorList>
    </citation>
    <scope>NUCLEOTIDE SEQUENCE</scope>
    <source>
        <tissue evidence="5">Leaf</tissue>
    </source>
</reference>
<keyword evidence="6" id="KW-1185">Reference proteome</keyword>
<dbReference type="PANTHER" id="PTHR33222:SF2">
    <property type="entry name" value="PROTEIN CURVATURE THYLAKOID 1D, CHLOROPLASTIC"/>
    <property type="match status" value="1"/>
</dbReference>
<dbReference type="OrthoDB" id="2014299at2759"/>
<accession>A0A8J4S182</accession>
<dbReference type="GO" id="GO:0009535">
    <property type="term" value="C:chloroplast thylakoid membrane"/>
    <property type="evidence" value="ECO:0007669"/>
    <property type="project" value="TreeGrafter"/>
</dbReference>
<evidence type="ECO:0000259" key="4">
    <source>
        <dbReference type="Pfam" id="PF14159"/>
    </source>
</evidence>
<name>A0A8J4S182_9ROSI</name>